<gene>
    <name evidence="5" type="ORF">LNINA_LOCUS11929</name>
</gene>
<protein>
    <recommendedName>
        <fullName evidence="4">Myb-like domain-containing protein</fullName>
    </recommendedName>
</protein>
<comment type="caution">
    <text evidence="5">The sequence shown here is derived from an EMBL/GenBank/DDBJ whole genome shotgun (WGS) entry which is preliminary data.</text>
</comment>
<accession>A0AAV1JW95</accession>
<proteinExistence type="predicted"/>
<dbReference type="InterPro" id="IPR009057">
    <property type="entry name" value="Homeodomain-like_sf"/>
</dbReference>
<evidence type="ECO:0000256" key="2">
    <source>
        <dbReference type="SAM" id="Coils"/>
    </source>
</evidence>
<feature type="compositionally biased region" description="Polar residues" evidence="3">
    <location>
        <begin position="667"/>
        <end position="679"/>
    </location>
</feature>
<organism evidence="5 6">
    <name type="scientific">Leptosia nina</name>
    <dbReference type="NCBI Taxonomy" id="320188"/>
    <lineage>
        <taxon>Eukaryota</taxon>
        <taxon>Metazoa</taxon>
        <taxon>Ecdysozoa</taxon>
        <taxon>Arthropoda</taxon>
        <taxon>Hexapoda</taxon>
        <taxon>Insecta</taxon>
        <taxon>Pterygota</taxon>
        <taxon>Neoptera</taxon>
        <taxon>Endopterygota</taxon>
        <taxon>Lepidoptera</taxon>
        <taxon>Glossata</taxon>
        <taxon>Ditrysia</taxon>
        <taxon>Papilionoidea</taxon>
        <taxon>Pieridae</taxon>
        <taxon>Pierinae</taxon>
        <taxon>Leptosia</taxon>
    </lineage>
</organism>
<evidence type="ECO:0000313" key="5">
    <source>
        <dbReference type="EMBL" id="CAK1552903.1"/>
    </source>
</evidence>
<keyword evidence="6" id="KW-1185">Reference proteome</keyword>
<dbReference type="GO" id="GO:0070898">
    <property type="term" value="P:RNA polymerase III preinitiation complex assembly"/>
    <property type="evidence" value="ECO:0007669"/>
    <property type="project" value="TreeGrafter"/>
</dbReference>
<feature type="compositionally biased region" description="Polar residues" evidence="3">
    <location>
        <begin position="297"/>
        <end position="312"/>
    </location>
</feature>
<feature type="region of interest" description="Disordered" evidence="3">
    <location>
        <begin position="741"/>
        <end position="785"/>
    </location>
</feature>
<feature type="compositionally biased region" description="Polar residues" evidence="3">
    <location>
        <begin position="38"/>
        <end position="53"/>
    </location>
</feature>
<feature type="compositionally biased region" description="Basic and acidic residues" evidence="3">
    <location>
        <begin position="315"/>
        <end position="330"/>
    </location>
</feature>
<feature type="compositionally biased region" description="Polar residues" evidence="3">
    <location>
        <begin position="761"/>
        <end position="770"/>
    </location>
</feature>
<dbReference type="InterPro" id="IPR039467">
    <property type="entry name" value="TFIIIB_B''_Myb"/>
</dbReference>
<reference evidence="5 6" key="1">
    <citation type="submission" date="2023-11" db="EMBL/GenBank/DDBJ databases">
        <authorList>
            <person name="Okamura Y."/>
        </authorList>
    </citation>
    <scope>NUCLEOTIDE SEQUENCE [LARGE SCALE GENOMIC DNA]</scope>
</reference>
<evidence type="ECO:0000256" key="1">
    <source>
        <dbReference type="ARBA" id="ARBA00004123"/>
    </source>
</evidence>
<name>A0AAV1JW95_9NEOP</name>
<feature type="domain" description="Myb-like" evidence="4">
    <location>
        <begin position="453"/>
        <end position="501"/>
    </location>
</feature>
<comment type="subcellular location">
    <subcellularLocation>
        <location evidence="1">Nucleus</location>
    </subcellularLocation>
</comment>
<sequence>MSTRRARIKAVTALPPRRKNAVAINNKPENEVKVPSPKATTSAVTNNTDTPTNVEPIESLKLAIETNKPPTPTVTPQISNAPTILNVYRCPTPKPNIQNVFASPLIRSSPKKTFASPNLPSPLNVARNIDITRTPIRQATPKHHEFNQNTELHMGSASINRVQQKSRIEVYNVSKIPENISNNAMDGIVPLQPARAPPKPIEKLKNDIISENAEVLFDPIVPLPSPNKVRPKLRPVPRLGPRRNSIQGSASESEDESRRSLLSGSNTPGPRTRHDSHSHSMLQTMLNREVNRVRNDSVCSSVSQATGQQTPASPLKDKSLKSRRAHDTSSRRATMAASRRRRIAKREEMTMYDLIYYNPSENPIIPDEDEIKAKEENAKELAQQKVEMKKEENTKETTNESAPAPQIKLGPNGEIVLDESSLVIQQTQNQKISSVVREGAWMPCQGKYKRAPRTADWTGPETVRFYRALAAIGTDFTLMAALFPDRTRKDLKLKFKKEEKLNGEQVDKALRSKISWNAVSLKEEFAEEREAAKRKAEEEKAKEKELYLQQKKAEKERIKTYRAKSRGLKALEVSEEDDVKQKENTGTVNELLKRTANAYKKVPPVNLTNNKSEQISYKRPIPITPVIKTSNSARTVNKTPTLAIPEKVYKRRKSNTTPGPTDMATITKLNTPTSTRTPELSLHNLPTNIETGSLIVLTVNDPKSPGKKMLQTYIAHEKGKLSQVALPSVLLNSVVGYMKKGTPKSTASGNSSPLLSPLNGDSRSSTPSVKTSDRIRNSSFSITEL</sequence>
<feature type="compositionally biased region" description="Basic and acidic residues" evidence="3">
    <location>
        <begin position="387"/>
        <end position="398"/>
    </location>
</feature>
<dbReference type="PANTHER" id="PTHR22929">
    <property type="entry name" value="RNA POLYMERASE III TRANSCRIPTION INITIATION FACTOR B"/>
    <property type="match status" value="1"/>
</dbReference>
<dbReference type="Proteomes" id="UP001497472">
    <property type="component" value="Unassembled WGS sequence"/>
</dbReference>
<evidence type="ECO:0000256" key="3">
    <source>
        <dbReference type="SAM" id="MobiDB-lite"/>
    </source>
</evidence>
<dbReference type="GO" id="GO:0000126">
    <property type="term" value="C:transcription factor TFIIIB complex"/>
    <property type="evidence" value="ECO:0007669"/>
    <property type="project" value="TreeGrafter"/>
</dbReference>
<dbReference type="PANTHER" id="PTHR22929:SF0">
    <property type="entry name" value="TRANSCRIPTION FACTOR TFIIIB COMPONENT B'' HOMOLOG"/>
    <property type="match status" value="1"/>
</dbReference>
<evidence type="ECO:0000313" key="6">
    <source>
        <dbReference type="Proteomes" id="UP001497472"/>
    </source>
</evidence>
<dbReference type="EMBL" id="CAVLEF010000174">
    <property type="protein sequence ID" value="CAK1552903.1"/>
    <property type="molecule type" value="Genomic_DNA"/>
</dbReference>
<feature type="region of interest" description="Disordered" evidence="3">
    <location>
        <begin position="387"/>
        <end position="411"/>
    </location>
</feature>
<dbReference type="SUPFAM" id="SSF46689">
    <property type="entry name" value="Homeodomain-like"/>
    <property type="match status" value="1"/>
</dbReference>
<keyword evidence="2" id="KW-0175">Coiled coil</keyword>
<dbReference type="GO" id="GO:0005634">
    <property type="term" value="C:nucleus"/>
    <property type="evidence" value="ECO:0007669"/>
    <property type="project" value="UniProtKB-SubCell"/>
</dbReference>
<dbReference type="SMART" id="SM00717">
    <property type="entry name" value="SANT"/>
    <property type="match status" value="1"/>
</dbReference>
<dbReference type="Pfam" id="PF15963">
    <property type="entry name" value="Myb_DNA-bind_7"/>
    <property type="match status" value="1"/>
</dbReference>
<dbReference type="GO" id="GO:0001156">
    <property type="term" value="F:TFIIIC-class transcription factor complex binding"/>
    <property type="evidence" value="ECO:0007669"/>
    <property type="project" value="TreeGrafter"/>
</dbReference>
<dbReference type="InterPro" id="IPR001005">
    <property type="entry name" value="SANT/Myb"/>
</dbReference>
<feature type="region of interest" description="Disordered" evidence="3">
    <location>
        <begin position="652"/>
        <end position="679"/>
    </location>
</feature>
<feature type="region of interest" description="Disordered" evidence="3">
    <location>
        <begin position="219"/>
        <end position="281"/>
    </location>
</feature>
<feature type="region of interest" description="Disordered" evidence="3">
    <location>
        <begin position="297"/>
        <end position="341"/>
    </location>
</feature>
<feature type="compositionally biased region" description="Low complexity" evidence="3">
    <location>
        <begin position="748"/>
        <end position="760"/>
    </location>
</feature>
<feature type="region of interest" description="Disordered" evidence="3">
    <location>
        <begin position="17"/>
        <end position="53"/>
    </location>
</feature>
<dbReference type="AlphaFoldDB" id="A0AAV1JW95"/>
<evidence type="ECO:0000259" key="4">
    <source>
        <dbReference type="SMART" id="SM00717"/>
    </source>
</evidence>
<feature type="coiled-coil region" evidence="2">
    <location>
        <begin position="518"/>
        <end position="564"/>
    </location>
</feature>